<comment type="caution">
    <text evidence="1">The sequence shown here is derived from an EMBL/GenBank/DDBJ whole genome shotgun (WGS) entry which is preliminary data.</text>
</comment>
<accession>A0A4U6RCA8</accession>
<organism evidence="1 2">
    <name type="scientific">Bradyrhizobium elkanii</name>
    <dbReference type="NCBI Taxonomy" id="29448"/>
    <lineage>
        <taxon>Bacteria</taxon>
        <taxon>Pseudomonadati</taxon>
        <taxon>Pseudomonadota</taxon>
        <taxon>Alphaproteobacteria</taxon>
        <taxon>Hyphomicrobiales</taxon>
        <taxon>Nitrobacteraceae</taxon>
        <taxon>Bradyrhizobium</taxon>
    </lineage>
</organism>
<proteinExistence type="predicted"/>
<gene>
    <name evidence="1" type="ORF">FDV58_39230</name>
</gene>
<name>A0A4U6RCA8_BRAEL</name>
<evidence type="ECO:0000313" key="2">
    <source>
        <dbReference type="Proteomes" id="UP000305095"/>
    </source>
</evidence>
<dbReference type="AlphaFoldDB" id="A0A4U6RCA8"/>
<dbReference type="EMBL" id="SZZP01000044">
    <property type="protein sequence ID" value="TKV71654.1"/>
    <property type="molecule type" value="Genomic_DNA"/>
</dbReference>
<dbReference type="Proteomes" id="UP000305095">
    <property type="component" value="Unassembled WGS sequence"/>
</dbReference>
<evidence type="ECO:0000313" key="1">
    <source>
        <dbReference type="EMBL" id="TKV71654.1"/>
    </source>
</evidence>
<reference evidence="1 2" key="1">
    <citation type="submission" date="2019-05" db="EMBL/GenBank/DDBJ databases">
        <title>Draft Genome of Bradyrhizobium elkanii strain SEMIA 938, Used in Commercial Inoculants for Lupinus spp. in Brazil.</title>
        <authorList>
            <person name="Hungria M."/>
            <person name="Delamuta J.R.M."/>
            <person name="Ribeiro R.A."/>
            <person name="Nogueira M.A."/>
        </authorList>
    </citation>
    <scope>NUCLEOTIDE SEQUENCE [LARGE SCALE GENOMIC DNA]</scope>
    <source>
        <strain evidence="1 2">Semia 938</strain>
    </source>
</reference>
<sequence>MIVDSDLGNLDSYNARKTPVIRDDLLPENAQLIYASRNAGKENIFNRTLAIADSSSGSAWQRFKAKLCHSIPRMGIRHGTRLSA</sequence>
<protein>
    <submittedName>
        <fullName evidence="1">Uncharacterized protein</fullName>
    </submittedName>
</protein>
<dbReference type="RefSeq" id="WP_137483828.1">
    <property type="nucleotide sequence ID" value="NZ_SZZP01000044.1"/>
</dbReference>